<dbReference type="PANTHER" id="PTHR31157:SF1">
    <property type="entry name" value="SCP DOMAIN-CONTAINING PROTEIN"/>
    <property type="match status" value="1"/>
</dbReference>
<dbReference type="KEGG" id="tet:TTHERM_00048970"/>
<evidence type="ECO:0000259" key="2">
    <source>
        <dbReference type="Pfam" id="PF00188"/>
    </source>
</evidence>
<dbReference type="eggNOG" id="ENOG502S6DR">
    <property type="taxonomic scope" value="Eukaryota"/>
</dbReference>
<name>Q23D94_TETTS</name>
<dbReference type="InterPro" id="IPR035940">
    <property type="entry name" value="CAP_sf"/>
</dbReference>
<feature type="compositionally biased region" description="Polar residues" evidence="1">
    <location>
        <begin position="511"/>
        <end position="522"/>
    </location>
</feature>
<dbReference type="InterPro" id="IPR014044">
    <property type="entry name" value="CAP_dom"/>
</dbReference>
<organism evidence="3 4">
    <name type="scientific">Tetrahymena thermophila (strain SB210)</name>
    <dbReference type="NCBI Taxonomy" id="312017"/>
    <lineage>
        <taxon>Eukaryota</taxon>
        <taxon>Sar</taxon>
        <taxon>Alveolata</taxon>
        <taxon>Ciliophora</taxon>
        <taxon>Intramacronucleata</taxon>
        <taxon>Oligohymenophorea</taxon>
        <taxon>Hymenostomatida</taxon>
        <taxon>Tetrahymenina</taxon>
        <taxon>Tetrahymenidae</taxon>
        <taxon>Tetrahymena</taxon>
    </lineage>
</organism>
<feature type="region of interest" description="Disordered" evidence="1">
    <location>
        <begin position="511"/>
        <end position="531"/>
    </location>
</feature>
<dbReference type="AlphaFoldDB" id="Q23D94"/>
<feature type="domain" description="SCP" evidence="2">
    <location>
        <begin position="314"/>
        <end position="432"/>
    </location>
</feature>
<evidence type="ECO:0000313" key="3">
    <source>
        <dbReference type="EMBL" id="EAR94566.1"/>
    </source>
</evidence>
<keyword evidence="4" id="KW-1185">Reference proteome</keyword>
<evidence type="ECO:0000256" key="1">
    <source>
        <dbReference type="SAM" id="MobiDB-lite"/>
    </source>
</evidence>
<dbReference type="OrthoDB" id="308255at2759"/>
<feature type="domain" description="SCP" evidence="2">
    <location>
        <begin position="57"/>
        <end position="174"/>
    </location>
</feature>
<dbReference type="PANTHER" id="PTHR31157">
    <property type="entry name" value="SCP DOMAIN-CONTAINING PROTEIN"/>
    <property type="match status" value="1"/>
</dbReference>
<accession>Q23D94</accession>
<feature type="compositionally biased region" description="Polar residues" evidence="1">
    <location>
        <begin position="94"/>
        <end position="103"/>
    </location>
</feature>
<dbReference type="SUPFAM" id="SSF55797">
    <property type="entry name" value="PR-1-like"/>
    <property type="match status" value="2"/>
</dbReference>
<dbReference type="EMBL" id="GG662712">
    <property type="protein sequence ID" value="EAR94566.1"/>
    <property type="molecule type" value="Genomic_DNA"/>
</dbReference>
<dbReference type="RefSeq" id="XP_001014792.1">
    <property type="nucleotide sequence ID" value="XM_001014792.3"/>
</dbReference>
<dbReference type="OMA" id="CVFDFAT"/>
<gene>
    <name evidence="3" type="ORF">TTHERM_00048970</name>
</gene>
<dbReference type="InParanoid" id="Q23D94"/>
<dbReference type="Pfam" id="PF00188">
    <property type="entry name" value="CAP"/>
    <property type="match status" value="2"/>
</dbReference>
<dbReference type="Proteomes" id="UP000009168">
    <property type="component" value="Unassembled WGS sequence"/>
</dbReference>
<sequence>MDQLAREVFQEQNRVRTNPTSYIPYLQEMLTQFKGMVLHKPNEIPLRTNEGPGAVQDCINYLRSLKPLHPYQWDDNMTRAASDHANDIGPKGISNHTGSDGSSMSNRLERYGDWMGKIGENIDFGSKTARDIVLSLIIDDGVDNRGHRKNVLSPDFQKTGVACQKHAQWEICTVLDYASEYTFKGGKLSGTLITDNTPKFTSGSTFGQPQYTNYTTSSYAPGQTTTTYSTSPYTSSSVSYTQPTSTYTQAPSSLPVNHDLLAREVFQEQNRVRQNPTSYIPYLEEHLKLFQGMVLKKPGEIPLRTHEGPGAVQDCINFLRVQKPLHALEWDDNMTRACRDHANDIGPKNLCGHTGSDGSSMSSRLERYGDWNGKIGENCDFGNSSARDVIISLIVDDGVSNRGHRNNLFSPDFRKVGIACANHVDYKTCVVIDYASQYGPKGSFNQGSYTTSFPSSTVSGSYVPTSSYNTYTSQNPYNNSTTTTKTQTYASQNINDPFIQEQLRKHNIDTNTFGSSGSSQNYVDPEKPPNTIETSIQKNITIINGRRNVTETRTYKLADGSQKITERTYQE</sequence>
<protein>
    <submittedName>
        <fullName evidence="3">SCP-like extracellular protein</fullName>
    </submittedName>
</protein>
<feature type="region of interest" description="Disordered" evidence="1">
    <location>
        <begin position="83"/>
        <end position="103"/>
    </location>
</feature>
<dbReference type="HOGENOM" id="CLU_559566_0_0_1"/>
<dbReference type="GeneID" id="7839769"/>
<proteinExistence type="predicted"/>
<dbReference type="CDD" id="cd05379">
    <property type="entry name" value="CAP_bacterial"/>
    <property type="match status" value="2"/>
</dbReference>
<evidence type="ECO:0000313" key="4">
    <source>
        <dbReference type="Proteomes" id="UP000009168"/>
    </source>
</evidence>
<dbReference type="Gene3D" id="3.40.33.10">
    <property type="entry name" value="CAP"/>
    <property type="match status" value="2"/>
</dbReference>
<reference evidence="4" key="1">
    <citation type="journal article" date="2006" name="PLoS Biol.">
        <title>Macronuclear genome sequence of the ciliate Tetrahymena thermophila, a model eukaryote.</title>
        <authorList>
            <person name="Eisen J.A."/>
            <person name="Coyne R.S."/>
            <person name="Wu M."/>
            <person name="Wu D."/>
            <person name="Thiagarajan M."/>
            <person name="Wortman J.R."/>
            <person name="Badger J.H."/>
            <person name="Ren Q."/>
            <person name="Amedeo P."/>
            <person name="Jones K.M."/>
            <person name="Tallon L.J."/>
            <person name="Delcher A.L."/>
            <person name="Salzberg S.L."/>
            <person name="Silva J.C."/>
            <person name="Haas B.J."/>
            <person name="Majoros W.H."/>
            <person name="Farzad M."/>
            <person name="Carlton J.M."/>
            <person name="Smith R.K. Jr."/>
            <person name="Garg J."/>
            <person name="Pearlman R.E."/>
            <person name="Karrer K.M."/>
            <person name="Sun L."/>
            <person name="Manning G."/>
            <person name="Elde N.C."/>
            <person name="Turkewitz A.P."/>
            <person name="Asai D.J."/>
            <person name="Wilkes D.E."/>
            <person name="Wang Y."/>
            <person name="Cai H."/>
            <person name="Collins K."/>
            <person name="Stewart B.A."/>
            <person name="Lee S.R."/>
            <person name="Wilamowska K."/>
            <person name="Weinberg Z."/>
            <person name="Ruzzo W.L."/>
            <person name="Wloga D."/>
            <person name="Gaertig J."/>
            <person name="Frankel J."/>
            <person name="Tsao C.-C."/>
            <person name="Gorovsky M.A."/>
            <person name="Keeling P.J."/>
            <person name="Waller R.F."/>
            <person name="Patron N.J."/>
            <person name="Cherry J.M."/>
            <person name="Stover N.A."/>
            <person name="Krieger C.J."/>
            <person name="del Toro C."/>
            <person name="Ryder H.F."/>
            <person name="Williamson S.C."/>
            <person name="Barbeau R.A."/>
            <person name="Hamilton E.P."/>
            <person name="Orias E."/>
        </authorList>
    </citation>
    <scope>NUCLEOTIDE SEQUENCE [LARGE SCALE GENOMIC DNA]</scope>
    <source>
        <strain evidence="4">SB210</strain>
    </source>
</reference>